<dbReference type="InterPro" id="IPR036312">
    <property type="entry name" value="Bifun_inhib/LTP/seed_sf"/>
</dbReference>
<evidence type="ECO:0000256" key="1">
    <source>
        <dbReference type="SAM" id="MobiDB-lite"/>
    </source>
</evidence>
<dbReference type="SUPFAM" id="SSF47699">
    <property type="entry name" value="Bifunctional inhibitor/lipid-transfer protein/seed storage 2S albumin"/>
    <property type="match status" value="1"/>
</dbReference>
<sequence>MAATAKLMCSALLGILIISTMVMCGSACDCNSPPTKKPPHKHHGSKHGKSPPALSPPSQTPPTTPTTPSVPTPTVPTPTVPTVPTSPSPPSAGGRKTCPVDIIKLNVCSPLLGSILGNPLQSNCCALLGLIGVDIDICLCLAIDANVLGLINIHIPKLDIVAKIATSCGHTLPPDFTCPS</sequence>
<dbReference type="OMA" id="NCCALIN"/>
<name>A0A8T2RFN1_CERRI</name>
<dbReference type="OrthoDB" id="696558at2759"/>
<feature type="chain" id="PRO_5035756060" description="Hydrophobic seed protein domain-containing protein" evidence="2">
    <location>
        <begin position="28"/>
        <end position="180"/>
    </location>
</feature>
<feature type="domain" description="Hydrophobic seed protein" evidence="3">
    <location>
        <begin position="97"/>
        <end position="179"/>
    </location>
</feature>
<dbReference type="AlphaFoldDB" id="A0A8T2RFN1"/>
<evidence type="ECO:0000256" key="2">
    <source>
        <dbReference type="SAM" id="SignalP"/>
    </source>
</evidence>
<keyword evidence="2" id="KW-0732">Signal</keyword>
<feature type="region of interest" description="Disordered" evidence="1">
    <location>
        <begin position="35"/>
        <end position="95"/>
    </location>
</feature>
<comment type="caution">
    <text evidence="4">The sequence shown here is derived from an EMBL/GenBank/DDBJ whole genome shotgun (WGS) entry which is preliminary data.</text>
</comment>
<keyword evidence="5" id="KW-1185">Reference proteome</keyword>
<dbReference type="Gene3D" id="1.10.110.10">
    <property type="entry name" value="Plant lipid-transfer and hydrophobic proteins"/>
    <property type="match status" value="1"/>
</dbReference>
<organism evidence="4 5">
    <name type="scientific">Ceratopteris richardii</name>
    <name type="common">Triangle waterfern</name>
    <dbReference type="NCBI Taxonomy" id="49495"/>
    <lineage>
        <taxon>Eukaryota</taxon>
        <taxon>Viridiplantae</taxon>
        <taxon>Streptophyta</taxon>
        <taxon>Embryophyta</taxon>
        <taxon>Tracheophyta</taxon>
        <taxon>Polypodiopsida</taxon>
        <taxon>Polypodiidae</taxon>
        <taxon>Polypodiales</taxon>
        <taxon>Pteridineae</taxon>
        <taxon>Pteridaceae</taxon>
        <taxon>Parkerioideae</taxon>
        <taxon>Ceratopteris</taxon>
    </lineage>
</organism>
<feature type="signal peptide" evidence="2">
    <location>
        <begin position="1"/>
        <end position="27"/>
    </location>
</feature>
<dbReference type="PANTHER" id="PTHR31731">
    <property type="match status" value="1"/>
</dbReference>
<gene>
    <name evidence="4" type="ORF">KP509_27G039000</name>
</gene>
<dbReference type="Pfam" id="PF14547">
    <property type="entry name" value="Hydrophob_seed"/>
    <property type="match status" value="1"/>
</dbReference>
<evidence type="ECO:0000313" key="4">
    <source>
        <dbReference type="EMBL" id="KAH7295236.1"/>
    </source>
</evidence>
<dbReference type="Proteomes" id="UP000825935">
    <property type="component" value="Chromosome 27"/>
</dbReference>
<feature type="compositionally biased region" description="Pro residues" evidence="1">
    <location>
        <begin position="53"/>
        <end position="90"/>
    </location>
</feature>
<dbReference type="InterPro" id="IPR027923">
    <property type="entry name" value="Hydrophob_seed_dom"/>
</dbReference>
<feature type="compositionally biased region" description="Basic residues" evidence="1">
    <location>
        <begin position="37"/>
        <end position="49"/>
    </location>
</feature>
<dbReference type="InterPro" id="IPR051636">
    <property type="entry name" value="Plant_LTP/defense-related"/>
</dbReference>
<protein>
    <recommendedName>
        <fullName evidence="3">Hydrophobic seed protein domain-containing protein</fullName>
    </recommendedName>
</protein>
<proteinExistence type="predicted"/>
<dbReference type="EMBL" id="CM035432">
    <property type="protein sequence ID" value="KAH7295236.1"/>
    <property type="molecule type" value="Genomic_DNA"/>
</dbReference>
<evidence type="ECO:0000313" key="5">
    <source>
        <dbReference type="Proteomes" id="UP000825935"/>
    </source>
</evidence>
<evidence type="ECO:0000259" key="3">
    <source>
        <dbReference type="Pfam" id="PF14547"/>
    </source>
</evidence>
<accession>A0A8T2RFN1</accession>
<reference evidence="4 5" key="1">
    <citation type="submission" date="2021-08" db="EMBL/GenBank/DDBJ databases">
        <title>WGS assembly of Ceratopteris richardii.</title>
        <authorList>
            <person name="Marchant D.B."/>
            <person name="Chen G."/>
            <person name="Jenkins J."/>
            <person name="Shu S."/>
            <person name="Leebens-Mack J."/>
            <person name="Grimwood J."/>
            <person name="Schmutz J."/>
            <person name="Soltis P."/>
            <person name="Soltis D."/>
            <person name="Chen Z.-H."/>
        </authorList>
    </citation>
    <scope>NUCLEOTIDE SEQUENCE [LARGE SCALE GENOMIC DNA]</scope>
    <source>
        <strain evidence="4">Whitten #5841</strain>
        <tissue evidence="4">Leaf</tissue>
    </source>
</reference>